<name>A0A8J2H983_COTCN</name>
<feature type="region of interest" description="Disordered" evidence="1">
    <location>
        <begin position="1"/>
        <end position="24"/>
    </location>
</feature>
<dbReference type="Proteomes" id="UP000786811">
    <property type="component" value="Unassembled WGS sequence"/>
</dbReference>
<evidence type="ECO:0000256" key="1">
    <source>
        <dbReference type="SAM" id="MobiDB-lite"/>
    </source>
</evidence>
<comment type="caution">
    <text evidence="2">The sequence shown here is derived from an EMBL/GenBank/DDBJ whole genome shotgun (WGS) entry which is preliminary data.</text>
</comment>
<sequence>MLDSSNSQDLLNKTVRNNEDEQTTRTDALKVNNKERLPEVVPAIVIKTRNKEADKICVQIVKKNITANTSAQIKNVLSTKSGSVVVKCKYKQDVARTKAVLAEKLGDNYEVEQEKMCAPKIKIYDIDSDMDKEELMEDIFLKISGIYRCHDIDKDEFIRNLSSYIDANSKVKNHILVGDFNINLNNTDCHSELLLSCLLDMNYHPYFNNTTRPNNYNGSCIDNMFVKSNSNNLKSFTYSQTLTDHFPFNIGIDLATKMNNNDKNTIYNIENNVKSIFLKPTDSQEIEL</sequence>
<protein>
    <submittedName>
        <fullName evidence="2">Uncharacterized protein</fullName>
    </submittedName>
</protein>
<gene>
    <name evidence="2" type="ORF">HICCMSTLAB_LOCUS4229</name>
</gene>
<reference evidence="2" key="1">
    <citation type="submission" date="2021-04" db="EMBL/GenBank/DDBJ databases">
        <authorList>
            <person name="Chebbi M.A.C M."/>
        </authorList>
    </citation>
    <scope>NUCLEOTIDE SEQUENCE</scope>
</reference>
<dbReference type="AlphaFoldDB" id="A0A8J2H983"/>
<feature type="non-terminal residue" evidence="2">
    <location>
        <position position="1"/>
    </location>
</feature>
<dbReference type="Gene3D" id="3.60.10.10">
    <property type="entry name" value="Endonuclease/exonuclease/phosphatase"/>
    <property type="match status" value="1"/>
</dbReference>
<keyword evidence="3" id="KW-1185">Reference proteome</keyword>
<evidence type="ECO:0000313" key="3">
    <source>
        <dbReference type="Proteomes" id="UP000786811"/>
    </source>
</evidence>
<organism evidence="2 3">
    <name type="scientific">Cotesia congregata</name>
    <name type="common">Parasitoid wasp</name>
    <name type="synonym">Apanteles congregatus</name>
    <dbReference type="NCBI Taxonomy" id="51543"/>
    <lineage>
        <taxon>Eukaryota</taxon>
        <taxon>Metazoa</taxon>
        <taxon>Ecdysozoa</taxon>
        <taxon>Arthropoda</taxon>
        <taxon>Hexapoda</taxon>
        <taxon>Insecta</taxon>
        <taxon>Pterygota</taxon>
        <taxon>Neoptera</taxon>
        <taxon>Endopterygota</taxon>
        <taxon>Hymenoptera</taxon>
        <taxon>Apocrita</taxon>
        <taxon>Ichneumonoidea</taxon>
        <taxon>Braconidae</taxon>
        <taxon>Microgastrinae</taxon>
        <taxon>Cotesia</taxon>
    </lineage>
</organism>
<evidence type="ECO:0000313" key="2">
    <source>
        <dbReference type="EMBL" id="CAG5084915.1"/>
    </source>
</evidence>
<proteinExistence type="predicted"/>
<dbReference type="InterPro" id="IPR036691">
    <property type="entry name" value="Endo/exonu/phosph_ase_sf"/>
</dbReference>
<accession>A0A8J2H983</accession>
<dbReference type="EMBL" id="CAJNRD030001118">
    <property type="protein sequence ID" value="CAG5084915.1"/>
    <property type="molecule type" value="Genomic_DNA"/>
</dbReference>
<feature type="compositionally biased region" description="Polar residues" evidence="1">
    <location>
        <begin position="1"/>
        <end position="15"/>
    </location>
</feature>
<dbReference type="OrthoDB" id="7701420at2759"/>
<dbReference type="SUPFAM" id="SSF56219">
    <property type="entry name" value="DNase I-like"/>
    <property type="match status" value="1"/>
</dbReference>